<dbReference type="STRING" id="478820.A0A196S8R8"/>
<accession>A0A196S8R8</accession>
<dbReference type="Pfam" id="PF01121">
    <property type="entry name" value="CoaE"/>
    <property type="match status" value="1"/>
</dbReference>
<evidence type="ECO:0000256" key="1">
    <source>
        <dbReference type="ARBA" id="ARBA00009018"/>
    </source>
</evidence>
<evidence type="ECO:0000256" key="6">
    <source>
        <dbReference type="ARBA" id="ARBA00022840"/>
    </source>
</evidence>
<dbReference type="PROSITE" id="PS51219">
    <property type="entry name" value="DPCK"/>
    <property type="match status" value="1"/>
</dbReference>
<dbReference type="GO" id="GO:0005524">
    <property type="term" value="F:ATP binding"/>
    <property type="evidence" value="ECO:0007669"/>
    <property type="project" value="UniProtKB-KW"/>
</dbReference>
<reference evidence="8 9" key="1">
    <citation type="submission" date="2016-05" db="EMBL/GenBank/DDBJ databases">
        <title>Nuclear genome of Blastocystis sp. subtype 1 NandII.</title>
        <authorList>
            <person name="Gentekaki E."/>
            <person name="Curtis B."/>
            <person name="Stairs C."/>
            <person name="Eme L."/>
            <person name="Herman E."/>
            <person name="Klimes V."/>
            <person name="Arias M.C."/>
            <person name="Elias M."/>
            <person name="Hilliou F."/>
            <person name="Klute M."/>
            <person name="Malik S.-B."/>
            <person name="Pightling A."/>
            <person name="Rachubinski R."/>
            <person name="Salas D."/>
            <person name="Schlacht A."/>
            <person name="Suga H."/>
            <person name="Archibald J."/>
            <person name="Ball S.G."/>
            <person name="Clark G."/>
            <person name="Dacks J."/>
            <person name="Van Der Giezen M."/>
            <person name="Tsaousis A."/>
            <person name="Roger A."/>
        </authorList>
    </citation>
    <scope>NUCLEOTIDE SEQUENCE [LARGE SCALE GENOMIC DNA]</scope>
    <source>
        <strain evidence="9">ATCC 50177 / NandII</strain>
    </source>
</reference>
<dbReference type="NCBIfam" id="TIGR00152">
    <property type="entry name" value="dephospho-CoA kinase"/>
    <property type="match status" value="1"/>
</dbReference>
<dbReference type="GO" id="GO:0004140">
    <property type="term" value="F:dephospho-CoA kinase activity"/>
    <property type="evidence" value="ECO:0007669"/>
    <property type="project" value="InterPro"/>
</dbReference>
<evidence type="ECO:0000256" key="4">
    <source>
        <dbReference type="ARBA" id="ARBA00022741"/>
    </source>
</evidence>
<dbReference type="SUPFAM" id="SSF52540">
    <property type="entry name" value="P-loop containing nucleoside triphosphate hydrolases"/>
    <property type="match status" value="1"/>
</dbReference>
<keyword evidence="9" id="KW-1185">Reference proteome</keyword>
<evidence type="ECO:0000256" key="3">
    <source>
        <dbReference type="ARBA" id="ARBA00022679"/>
    </source>
</evidence>
<dbReference type="Gene3D" id="3.40.50.300">
    <property type="entry name" value="P-loop containing nucleotide triphosphate hydrolases"/>
    <property type="match status" value="1"/>
</dbReference>
<dbReference type="PANTHER" id="PTHR10695:SF46">
    <property type="entry name" value="BIFUNCTIONAL COENZYME A SYNTHASE-RELATED"/>
    <property type="match status" value="1"/>
</dbReference>
<dbReference type="Proteomes" id="UP000078348">
    <property type="component" value="Unassembled WGS sequence"/>
</dbReference>
<evidence type="ECO:0000256" key="5">
    <source>
        <dbReference type="ARBA" id="ARBA00022777"/>
    </source>
</evidence>
<dbReference type="AlphaFoldDB" id="A0A196S8R8"/>
<dbReference type="GO" id="GO:0015937">
    <property type="term" value="P:coenzyme A biosynthetic process"/>
    <property type="evidence" value="ECO:0007669"/>
    <property type="project" value="UniProtKB-KW"/>
</dbReference>
<proteinExistence type="inferred from homology"/>
<keyword evidence="4" id="KW-0547">Nucleotide-binding</keyword>
<dbReference type="InterPro" id="IPR001977">
    <property type="entry name" value="Depp_CoAkinase"/>
</dbReference>
<sequence>METRRKRVIGLVGGICSGKSTVSSILKEKGCHCIDCDKIGHRVYEPHSVGFDRIVATFGEGVVAEDGSIDRHKLGSIVFSSPAEMKKLTDITWPLIHDAALQEIEQCSASVIVVEAAIMLEAGWTDICDEIWVVEVDHAQAVQRLQQRNHLSLEECEKRLAAQWSNEKREQFADHVIKNNGSLEDLTRQVEAIL</sequence>
<dbReference type="EMBL" id="LXWW01000546">
    <property type="protein sequence ID" value="OAO12384.1"/>
    <property type="molecule type" value="Genomic_DNA"/>
</dbReference>
<dbReference type="InterPro" id="IPR027417">
    <property type="entry name" value="P-loop_NTPase"/>
</dbReference>
<evidence type="ECO:0000256" key="7">
    <source>
        <dbReference type="ARBA" id="ARBA00022993"/>
    </source>
</evidence>
<dbReference type="HAMAP" id="MF_00376">
    <property type="entry name" value="Dephospho_CoA_kinase"/>
    <property type="match status" value="1"/>
</dbReference>
<keyword evidence="5 8" id="KW-0418">Kinase</keyword>
<protein>
    <submittedName>
        <fullName evidence="8">Dephospho-CoA kinase</fullName>
    </submittedName>
</protein>
<comment type="similarity">
    <text evidence="1">Belongs to the CoaE family.</text>
</comment>
<name>A0A196S8R8_BLAHN</name>
<comment type="caution">
    <text evidence="8">The sequence shown here is derived from an EMBL/GenBank/DDBJ whole genome shotgun (WGS) entry which is preliminary data.</text>
</comment>
<keyword evidence="6" id="KW-0067">ATP-binding</keyword>
<organism evidence="8 9">
    <name type="scientific">Blastocystis sp. subtype 1 (strain ATCC 50177 / NandII)</name>
    <dbReference type="NCBI Taxonomy" id="478820"/>
    <lineage>
        <taxon>Eukaryota</taxon>
        <taxon>Sar</taxon>
        <taxon>Stramenopiles</taxon>
        <taxon>Bigyra</taxon>
        <taxon>Opalozoa</taxon>
        <taxon>Opalinata</taxon>
        <taxon>Blastocystidae</taxon>
        <taxon>Blastocystis</taxon>
    </lineage>
</organism>
<evidence type="ECO:0000313" key="9">
    <source>
        <dbReference type="Proteomes" id="UP000078348"/>
    </source>
</evidence>
<dbReference type="CDD" id="cd02022">
    <property type="entry name" value="DPCK"/>
    <property type="match status" value="1"/>
</dbReference>
<keyword evidence="7" id="KW-0173">Coenzyme A biosynthesis</keyword>
<evidence type="ECO:0000313" key="8">
    <source>
        <dbReference type="EMBL" id="OAO12384.1"/>
    </source>
</evidence>
<dbReference type="PANTHER" id="PTHR10695">
    <property type="entry name" value="DEPHOSPHO-COA KINASE-RELATED"/>
    <property type="match status" value="1"/>
</dbReference>
<keyword evidence="3" id="KW-0808">Transferase</keyword>
<dbReference type="OrthoDB" id="247245at2759"/>
<keyword evidence="2" id="KW-0963">Cytoplasm</keyword>
<gene>
    <name evidence="8" type="ORF">AV274_5922</name>
</gene>
<dbReference type="FunFam" id="3.40.50.300:FF:000991">
    <property type="entry name" value="Dephospho-CoA kinase"/>
    <property type="match status" value="1"/>
</dbReference>
<evidence type="ECO:0000256" key="2">
    <source>
        <dbReference type="ARBA" id="ARBA00022490"/>
    </source>
</evidence>